<reference evidence="5" key="2">
    <citation type="journal article" date="2017" name="Nat. Plants">
        <title>The Aegilops tauschii genome reveals multiple impacts of transposons.</title>
        <authorList>
            <person name="Zhao G."/>
            <person name="Zou C."/>
            <person name="Li K."/>
            <person name="Wang K."/>
            <person name="Li T."/>
            <person name="Gao L."/>
            <person name="Zhang X."/>
            <person name="Wang H."/>
            <person name="Yang Z."/>
            <person name="Liu X."/>
            <person name="Jiang W."/>
            <person name="Mao L."/>
            <person name="Kong X."/>
            <person name="Jiao Y."/>
            <person name="Jia J."/>
        </authorList>
    </citation>
    <scope>NUCLEOTIDE SEQUENCE [LARGE SCALE GENOMIC DNA]</scope>
    <source>
        <strain evidence="5">cv. AL8/78</strain>
    </source>
</reference>
<evidence type="ECO:0000259" key="3">
    <source>
        <dbReference type="Pfam" id="PF03108"/>
    </source>
</evidence>
<protein>
    <recommendedName>
        <fullName evidence="3">Transposase MuDR plant domain-containing protein</fullName>
    </recommendedName>
</protein>
<dbReference type="Proteomes" id="UP000015105">
    <property type="component" value="Chromosome 7D"/>
</dbReference>
<proteinExistence type="predicted"/>
<feature type="region of interest" description="Disordered" evidence="1">
    <location>
        <begin position="200"/>
        <end position="259"/>
    </location>
</feature>
<reference evidence="5" key="1">
    <citation type="journal article" date="2014" name="Science">
        <title>Ancient hybridizations among the ancestral genomes of bread wheat.</title>
        <authorList>
            <consortium name="International Wheat Genome Sequencing Consortium,"/>
            <person name="Marcussen T."/>
            <person name="Sandve S.R."/>
            <person name="Heier L."/>
            <person name="Spannagl M."/>
            <person name="Pfeifer M."/>
            <person name="Jakobsen K.S."/>
            <person name="Wulff B.B."/>
            <person name="Steuernagel B."/>
            <person name="Mayer K.F."/>
            <person name="Olsen O.A."/>
        </authorList>
    </citation>
    <scope>NUCLEOTIDE SEQUENCE [LARGE SCALE GENOMIC DNA]</scope>
    <source>
        <strain evidence="5">cv. AL8/78</strain>
    </source>
</reference>
<dbReference type="Pfam" id="PF03108">
    <property type="entry name" value="DBD_Tnp_Mut"/>
    <property type="match status" value="1"/>
</dbReference>
<feature type="transmembrane region" description="Helical" evidence="2">
    <location>
        <begin position="12"/>
        <end position="36"/>
    </location>
</feature>
<evidence type="ECO:0000313" key="5">
    <source>
        <dbReference type="Proteomes" id="UP000015105"/>
    </source>
</evidence>
<evidence type="ECO:0000256" key="2">
    <source>
        <dbReference type="SAM" id="Phobius"/>
    </source>
</evidence>
<reference evidence="4" key="3">
    <citation type="journal article" date="2017" name="Nature">
        <title>Genome sequence of the progenitor of the wheat D genome Aegilops tauschii.</title>
        <authorList>
            <person name="Luo M.C."/>
            <person name="Gu Y.Q."/>
            <person name="Puiu D."/>
            <person name="Wang H."/>
            <person name="Twardziok S.O."/>
            <person name="Deal K.R."/>
            <person name="Huo N."/>
            <person name="Zhu T."/>
            <person name="Wang L."/>
            <person name="Wang Y."/>
            <person name="McGuire P.E."/>
            <person name="Liu S."/>
            <person name="Long H."/>
            <person name="Ramasamy R.K."/>
            <person name="Rodriguez J.C."/>
            <person name="Van S.L."/>
            <person name="Yuan L."/>
            <person name="Wang Z."/>
            <person name="Xia Z."/>
            <person name="Xiao L."/>
            <person name="Anderson O.D."/>
            <person name="Ouyang S."/>
            <person name="Liang Y."/>
            <person name="Zimin A.V."/>
            <person name="Pertea G."/>
            <person name="Qi P."/>
            <person name="Bennetzen J.L."/>
            <person name="Dai X."/>
            <person name="Dawson M.W."/>
            <person name="Muller H.G."/>
            <person name="Kugler K."/>
            <person name="Rivarola-Duarte L."/>
            <person name="Spannagl M."/>
            <person name="Mayer K.F.X."/>
            <person name="Lu F.H."/>
            <person name="Bevan M.W."/>
            <person name="Leroy P."/>
            <person name="Li P."/>
            <person name="You F.M."/>
            <person name="Sun Q."/>
            <person name="Liu Z."/>
            <person name="Lyons E."/>
            <person name="Wicker T."/>
            <person name="Salzberg S.L."/>
            <person name="Devos K.M."/>
            <person name="Dvorak J."/>
        </authorList>
    </citation>
    <scope>NUCLEOTIDE SEQUENCE [LARGE SCALE GENOMIC DNA]</scope>
    <source>
        <strain evidence="4">cv. AL8/78</strain>
    </source>
</reference>
<reference evidence="4" key="4">
    <citation type="submission" date="2019-03" db="UniProtKB">
        <authorList>
            <consortium name="EnsemblPlants"/>
        </authorList>
    </citation>
    <scope>IDENTIFICATION</scope>
</reference>
<reference evidence="4" key="5">
    <citation type="journal article" date="2021" name="G3 (Bethesda)">
        <title>Aegilops tauschii genome assembly Aet v5.0 features greater sequence contiguity and improved annotation.</title>
        <authorList>
            <person name="Wang L."/>
            <person name="Zhu T."/>
            <person name="Rodriguez J.C."/>
            <person name="Deal K.R."/>
            <person name="Dubcovsky J."/>
            <person name="McGuire P.E."/>
            <person name="Lux T."/>
            <person name="Spannagl M."/>
            <person name="Mayer K.F.X."/>
            <person name="Baldrich P."/>
            <person name="Meyers B.C."/>
            <person name="Huo N."/>
            <person name="Gu Y.Q."/>
            <person name="Zhou H."/>
            <person name="Devos K.M."/>
            <person name="Bennetzen J.L."/>
            <person name="Unver T."/>
            <person name="Budak H."/>
            <person name="Gulick P.J."/>
            <person name="Galiba G."/>
            <person name="Kalapos B."/>
            <person name="Nelson D.R."/>
            <person name="Li P."/>
            <person name="You F.M."/>
            <person name="Luo M.C."/>
            <person name="Dvorak J."/>
        </authorList>
    </citation>
    <scope>NUCLEOTIDE SEQUENCE [LARGE SCALE GENOMIC DNA]</scope>
    <source>
        <strain evidence="4">cv. AL8/78</strain>
    </source>
</reference>
<organism evidence="4 5">
    <name type="scientific">Aegilops tauschii subsp. strangulata</name>
    <name type="common">Goatgrass</name>
    <dbReference type="NCBI Taxonomy" id="200361"/>
    <lineage>
        <taxon>Eukaryota</taxon>
        <taxon>Viridiplantae</taxon>
        <taxon>Streptophyta</taxon>
        <taxon>Embryophyta</taxon>
        <taxon>Tracheophyta</taxon>
        <taxon>Spermatophyta</taxon>
        <taxon>Magnoliopsida</taxon>
        <taxon>Liliopsida</taxon>
        <taxon>Poales</taxon>
        <taxon>Poaceae</taxon>
        <taxon>BOP clade</taxon>
        <taxon>Pooideae</taxon>
        <taxon>Triticodae</taxon>
        <taxon>Triticeae</taxon>
        <taxon>Triticinae</taxon>
        <taxon>Aegilops</taxon>
    </lineage>
</organism>
<keyword evidence="2" id="KW-0472">Membrane</keyword>
<sequence length="516" mass="58780">LLPYTQYVAALQVFWLFFCIPSICVYVPDILFPFVVQMCLHFLMPSPPILAQCALDISIAATKVGTKVTSGENTELFSVDFEHNGLFCGDGVNRSYIGSTHDIFDFCQSDSWSLAKIGYCLNYLGYNVEDPALSVYWCFPGKDIVDGLVQVNTPEVCAAMVNASKETKTLCLMVDEKIRLKSMWGDHIVNGCPELPRVLSPRKMSSSARSGEGTSRWQSSGKEKLEQHEEEEDEERGEAEQTNEDDETDPEFYGSDYDVEDGDDDLFLENVDKTVGDHNENEGYVEEEDALDDDDINLSAEELSKLRYTFSAFNPELDMANPTFKVGMVFGDMKELRKALDAYSVRHRVKICKTRNESERLNAECSDGRPWHLKASKDNRTGSIVVRQYNGTHNCKKIWDSKCLTVKLLTEKFIEEFRDNQKMDLGTFGRKVQREFKLLPNKMKLSRARKAALEIIHGDEVSQYSKLWNFGQELRRSNPGSRFILCTTEVKEKDDEDPKDHLSSMYCSFVPAREVF</sequence>
<feature type="domain" description="Transposase MuDR plant" evidence="3">
    <location>
        <begin position="323"/>
        <end position="384"/>
    </location>
</feature>
<keyword evidence="2" id="KW-1133">Transmembrane helix</keyword>
<accession>A0A453S6S5</accession>
<dbReference type="EnsemblPlants" id="AET7Gv20836800.7">
    <property type="protein sequence ID" value="AET7Gv20836800.7"/>
    <property type="gene ID" value="AET7Gv20836800"/>
</dbReference>
<dbReference type="AlphaFoldDB" id="A0A453S6S5"/>
<name>A0A453S6S5_AEGTS</name>
<dbReference type="PANTHER" id="PTHR31973">
    <property type="entry name" value="POLYPROTEIN, PUTATIVE-RELATED"/>
    <property type="match status" value="1"/>
</dbReference>
<keyword evidence="5" id="KW-1185">Reference proteome</keyword>
<keyword evidence="2" id="KW-0812">Transmembrane</keyword>
<feature type="compositionally biased region" description="Acidic residues" evidence="1">
    <location>
        <begin position="228"/>
        <end position="250"/>
    </location>
</feature>
<evidence type="ECO:0000256" key="1">
    <source>
        <dbReference type="SAM" id="MobiDB-lite"/>
    </source>
</evidence>
<evidence type="ECO:0000313" key="4">
    <source>
        <dbReference type="EnsemblPlants" id="AET7Gv20836800.7"/>
    </source>
</evidence>
<dbReference type="Gramene" id="AET7Gv20836800.7">
    <property type="protein sequence ID" value="AET7Gv20836800.7"/>
    <property type="gene ID" value="AET7Gv20836800"/>
</dbReference>
<feature type="compositionally biased region" description="Polar residues" evidence="1">
    <location>
        <begin position="203"/>
        <end position="220"/>
    </location>
</feature>
<dbReference type="PANTHER" id="PTHR31973:SF191">
    <property type="entry name" value="OS05G0489400 PROTEIN"/>
    <property type="match status" value="1"/>
</dbReference>
<dbReference type="InterPro" id="IPR004332">
    <property type="entry name" value="Transposase_MuDR"/>
</dbReference>